<gene>
    <name evidence="2" type="ORF">SLS56_007296</name>
</gene>
<dbReference type="Proteomes" id="UP001521116">
    <property type="component" value="Unassembled WGS sequence"/>
</dbReference>
<reference evidence="2 3" key="1">
    <citation type="submission" date="2024-02" db="EMBL/GenBank/DDBJ databases">
        <title>De novo assembly and annotation of 12 fungi associated with fruit tree decline syndrome in Ontario, Canada.</title>
        <authorList>
            <person name="Sulman M."/>
            <person name="Ellouze W."/>
            <person name="Ilyukhin E."/>
        </authorList>
    </citation>
    <scope>NUCLEOTIDE SEQUENCE [LARGE SCALE GENOMIC DNA]</scope>
    <source>
        <strain evidence="2 3">M1-105</strain>
    </source>
</reference>
<evidence type="ECO:0000313" key="2">
    <source>
        <dbReference type="EMBL" id="KAL1625549.1"/>
    </source>
</evidence>
<feature type="region of interest" description="Disordered" evidence="1">
    <location>
        <begin position="195"/>
        <end position="254"/>
    </location>
</feature>
<evidence type="ECO:0000256" key="1">
    <source>
        <dbReference type="SAM" id="MobiDB-lite"/>
    </source>
</evidence>
<protein>
    <submittedName>
        <fullName evidence="2">Uncharacterized protein</fullName>
    </submittedName>
</protein>
<keyword evidence="3" id="KW-1185">Reference proteome</keyword>
<organism evidence="2 3">
    <name type="scientific">Neofusicoccum ribis</name>
    <dbReference type="NCBI Taxonomy" id="45134"/>
    <lineage>
        <taxon>Eukaryota</taxon>
        <taxon>Fungi</taxon>
        <taxon>Dikarya</taxon>
        <taxon>Ascomycota</taxon>
        <taxon>Pezizomycotina</taxon>
        <taxon>Dothideomycetes</taxon>
        <taxon>Dothideomycetes incertae sedis</taxon>
        <taxon>Botryosphaeriales</taxon>
        <taxon>Botryosphaeriaceae</taxon>
        <taxon>Neofusicoccum</taxon>
    </lineage>
</organism>
<accession>A0ABR3SNE6</accession>
<comment type="caution">
    <text evidence="2">The sequence shown here is derived from an EMBL/GenBank/DDBJ whole genome shotgun (WGS) entry which is preliminary data.</text>
</comment>
<dbReference type="EMBL" id="JAJVDC020000093">
    <property type="protein sequence ID" value="KAL1625549.1"/>
    <property type="molecule type" value="Genomic_DNA"/>
</dbReference>
<name>A0ABR3SNE6_9PEZI</name>
<proteinExistence type="predicted"/>
<evidence type="ECO:0000313" key="3">
    <source>
        <dbReference type="Proteomes" id="UP001521116"/>
    </source>
</evidence>
<sequence>MVEWTCPGQARPAYLGHRYPEPSCHVAFSMRFDEDTGVSFFKLRVPVALKGQSRKTNVFLFIHPERISALSQGASQEIPDAVRTAFPVLPTSAILQLQFNLAKPGAVVTPADTSLAPKSTATVNVLRLLRSLACATQFTVYLMDKGQLKPSVKTMCDMACAGNLKSDPSELRLETLYGGTGAKAVEGAELLFPFDDETVPESPPSYDELVGPPPPKARPKSPRIIDSSEPPRKRSRLRGTSSSPTPDGRWKQELQDMRDHLREEMRREMREELRQSDEQWQKKMQEMQNEMQRHQAQHVDKLLELEQLIDERMERLREDLLEEMEEVTDGTSGIVDARIDEQIMDVKDELRSYVAEEMKEVEDRIRDDFEDGSVSLKFTR</sequence>